<reference evidence="4" key="1">
    <citation type="submission" date="2025-08" db="UniProtKB">
        <authorList>
            <consortium name="RefSeq"/>
        </authorList>
    </citation>
    <scope>IDENTIFICATION</scope>
    <source>
        <tissue evidence="4">Spleen</tissue>
    </source>
</reference>
<dbReference type="GO" id="GO:0005634">
    <property type="term" value="C:nucleus"/>
    <property type="evidence" value="ECO:0007669"/>
    <property type="project" value="TreeGrafter"/>
</dbReference>
<protein>
    <submittedName>
        <fullName evidence="4">Melanoma-associated antigen B4-like</fullName>
    </submittedName>
</protein>
<dbReference type="Gene3D" id="1.10.10.1210">
    <property type="entry name" value="MAGE homology domain, winged helix WH2 motif"/>
    <property type="match status" value="2"/>
</dbReference>
<dbReference type="SMART" id="SM01373">
    <property type="entry name" value="MAGE"/>
    <property type="match status" value="2"/>
</dbReference>
<feature type="domain" description="MAGE" evidence="2">
    <location>
        <begin position="367"/>
        <end position="566"/>
    </location>
</feature>
<dbReference type="FunFam" id="1.10.10.1210:FF:000001">
    <property type="entry name" value="melanoma-associated antigen D1"/>
    <property type="match status" value="1"/>
</dbReference>
<dbReference type="InterPro" id="IPR041898">
    <property type="entry name" value="MAGE_WH1"/>
</dbReference>
<feature type="compositionally biased region" description="Basic residues" evidence="1">
    <location>
        <begin position="264"/>
        <end position="276"/>
    </location>
</feature>
<dbReference type="RefSeq" id="XP_006835725.1">
    <property type="nucleotide sequence ID" value="XM_006835662.1"/>
</dbReference>
<dbReference type="PANTHER" id="PTHR11736:SF67">
    <property type="entry name" value="MELANOMA-ASSOCIATED ANTIGEN B6B"/>
    <property type="match status" value="1"/>
</dbReference>
<evidence type="ECO:0000313" key="4">
    <source>
        <dbReference type="RefSeq" id="XP_006835725.1"/>
    </source>
</evidence>
<dbReference type="Pfam" id="PF12440">
    <property type="entry name" value="MAGE_N"/>
    <property type="match status" value="2"/>
</dbReference>
<dbReference type="InterPro" id="IPR041899">
    <property type="entry name" value="MAGE_WH2"/>
</dbReference>
<feature type="region of interest" description="Disordered" evidence="1">
    <location>
        <begin position="262"/>
        <end position="309"/>
    </location>
</feature>
<dbReference type="SMART" id="SM01392">
    <property type="entry name" value="MAGE_N"/>
    <property type="match status" value="2"/>
</dbReference>
<evidence type="ECO:0000259" key="2">
    <source>
        <dbReference type="PROSITE" id="PS50838"/>
    </source>
</evidence>
<evidence type="ECO:0000256" key="1">
    <source>
        <dbReference type="SAM" id="MobiDB-lite"/>
    </source>
</evidence>
<keyword evidence="3" id="KW-1185">Reference proteome</keyword>
<feature type="compositionally biased region" description="Polar residues" evidence="1">
    <location>
        <begin position="82"/>
        <end position="93"/>
    </location>
</feature>
<dbReference type="Proteomes" id="UP000504623">
    <property type="component" value="Unplaced"/>
</dbReference>
<dbReference type="InterPro" id="IPR021072">
    <property type="entry name" value="MAGE_N"/>
</dbReference>
<dbReference type="AlphaFoldDB" id="A0A9B0T5D8"/>
<name>A0A9B0T5D8_CHRAS</name>
<dbReference type="Gene3D" id="1.10.10.1200">
    <property type="entry name" value="MAGE homology domain, winged helix WH1 motif"/>
    <property type="match status" value="2"/>
</dbReference>
<dbReference type="PANTHER" id="PTHR11736">
    <property type="entry name" value="MELANOMA-ASSOCIATED ANTIGEN MAGE ANTIGEN"/>
    <property type="match status" value="1"/>
</dbReference>
<dbReference type="Pfam" id="PF01454">
    <property type="entry name" value="MAGE"/>
    <property type="match status" value="1"/>
</dbReference>
<gene>
    <name evidence="4" type="primary">LOC102836256</name>
</gene>
<dbReference type="OrthoDB" id="205198at2759"/>
<feature type="compositionally biased region" description="Basic residues" evidence="1">
    <location>
        <begin position="1"/>
        <end position="17"/>
    </location>
</feature>
<dbReference type="GO" id="GO:0000122">
    <property type="term" value="P:negative regulation of transcription by RNA polymerase II"/>
    <property type="evidence" value="ECO:0007669"/>
    <property type="project" value="TreeGrafter"/>
</dbReference>
<evidence type="ECO:0000313" key="3">
    <source>
        <dbReference type="Proteomes" id="UP000504623"/>
    </source>
</evidence>
<feature type="region of interest" description="Disordered" evidence="1">
    <location>
        <begin position="1"/>
        <end position="52"/>
    </location>
</feature>
<dbReference type="InterPro" id="IPR002190">
    <property type="entry name" value="MHD_dom"/>
</dbReference>
<dbReference type="GeneID" id="102836256"/>
<feature type="region of interest" description="Disordered" evidence="1">
    <location>
        <begin position="79"/>
        <end position="99"/>
    </location>
</feature>
<feature type="region of interest" description="Disordered" evidence="1">
    <location>
        <begin position="337"/>
        <end position="360"/>
    </location>
</feature>
<sequence>MPHGQKSKLHARQKCQRTRIETQGLKGAEASAAKVEGSPSSSSVLGNTSQSSPAVRILQECKKDPVTATTIAAILARKSNGGAKSQQEKNPSTDNEETLYMNSKKDPLSLKVSLLVEFMIDKYKNKEPIMKTEMLQLLNENYEDQFPEILRRAKDRMELIFGLELKEDSPNSNSCHFVSMLNIAKGRSLTGGSSLPNTGLAMTLLGIIFMNGNRVSEDELWEFLGLLDIYAGKVHSIFGEPRKFITKDLVMERFLKRDIMPRGQKSKLRAREKRQRARIETQDLQGAEASATKVEGSPSPSSVLGNTPQSSPVAHILQECKKGPVTATTIAAILARKSNGDAKSQQEKNPSTDNEESFYMNSKKDPLSLKVSPLVEFMIDKYKNKEPIMKTEMLQLLNENHEEQFPEILRRAKDRMELIFGLELKEDSPNSNSCHFVSMLNIAKGRSLTGGSGLPKTGLAMTLLCIIFMNGNRATEDELWEFLGLLGIYAGKVHSIFGDPRKFITKDLVMEGYLVFRKVPKSDPPCNEFLWGPRAYAETTKMKALQVLAKINNTVPSSFPALYEEALRDEEERAQARAVNARAGARSRGK</sequence>
<dbReference type="InterPro" id="IPR037445">
    <property type="entry name" value="MAGE"/>
</dbReference>
<dbReference type="PROSITE" id="PS50838">
    <property type="entry name" value="MAGE"/>
    <property type="match status" value="2"/>
</dbReference>
<dbReference type="FunFam" id="1.10.10.1200:FF:000007">
    <property type="entry name" value="Melanoma-associated antigen C2"/>
    <property type="match status" value="2"/>
</dbReference>
<feature type="compositionally biased region" description="Polar residues" evidence="1">
    <location>
        <begin position="38"/>
        <end position="52"/>
    </location>
</feature>
<accession>A0A9B0T5D8</accession>
<organism evidence="3 4">
    <name type="scientific">Chrysochloris asiatica</name>
    <name type="common">Cape golden mole</name>
    <dbReference type="NCBI Taxonomy" id="185453"/>
    <lineage>
        <taxon>Eukaryota</taxon>
        <taxon>Metazoa</taxon>
        <taxon>Chordata</taxon>
        <taxon>Craniata</taxon>
        <taxon>Vertebrata</taxon>
        <taxon>Euteleostomi</taxon>
        <taxon>Mammalia</taxon>
        <taxon>Eutheria</taxon>
        <taxon>Afrotheria</taxon>
        <taxon>Chrysochloridae</taxon>
        <taxon>Chrysochlorinae</taxon>
        <taxon>Chrysochloris</taxon>
    </lineage>
</organism>
<feature type="domain" description="MAGE" evidence="2">
    <location>
        <begin position="108"/>
        <end position="261"/>
    </location>
</feature>
<feature type="compositionally biased region" description="Polar residues" evidence="1">
    <location>
        <begin position="298"/>
        <end position="309"/>
    </location>
</feature>
<proteinExistence type="predicted"/>